<sequence>MEEQNNATTANCQALATKINVKCGADKKIDTGSEVMHLVLKETLVKENGASDQEHTVKHIVKNSSLAAYHQQQLMEKKLNYHLGKEEELYEENQNLTDEQNNILADCEELRAKLLSLPKETEALKVSNFKLRDLEINNEQLLLERNQLAFKLQNAEQQVSEFCKEDVAREEIIQDLQNKLNDIQVNFSQSHVPLN</sequence>
<dbReference type="EnsemblMetazoa" id="GPPI042996-RA">
    <property type="protein sequence ID" value="GPPI042996-PA"/>
    <property type="gene ID" value="GPPI042996"/>
</dbReference>
<reference evidence="2" key="2">
    <citation type="submission" date="2020-05" db="UniProtKB">
        <authorList>
            <consortium name="EnsemblMetazoa"/>
        </authorList>
    </citation>
    <scope>IDENTIFICATION</scope>
    <source>
        <strain evidence="2">IAEA</strain>
    </source>
</reference>
<keyword evidence="1" id="KW-0175">Coiled coil</keyword>
<dbReference type="EMBL" id="JXJN01021986">
    <property type="status" value="NOT_ANNOTATED_CDS"/>
    <property type="molecule type" value="Genomic_DNA"/>
</dbReference>
<reference evidence="3" key="1">
    <citation type="submission" date="2015-01" db="EMBL/GenBank/DDBJ databases">
        <authorList>
            <person name="Aksoy S."/>
            <person name="Warren W."/>
            <person name="Wilson R.K."/>
        </authorList>
    </citation>
    <scope>NUCLEOTIDE SEQUENCE [LARGE SCALE GENOMIC DNA]</scope>
    <source>
        <strain evidence="3">IAEA</strain>
    </source>
</reference>
<accession>A0A1B0BWV7</accession>
<protein>
    <submittedName>
        <fullName evidence="2">Uncharacterized protein</fullName>
    </submittedName>
</protein>
<organism evidence="2 3">
    <name type="scientific">Glossina palpalis gambiensis</name>
    <dbReference type="NCBI Taxonomy" id="67801"/>
    <lineage>
        <taxon>Eukaryota</taxon>
        <taxon>Metazoa</taxon>
        <taxon>Ecdysozoa</taxon>
        <taxon>Arthropoda</taxon>
        <taxon>Hexapoda</taxon>
        <taxon>Insecta</taxon>
        <taxon>Pterygota</taxon>
        <taxon>Neoptera</taxon>
        <taxon>Endopterygota</taxon>
        <taxon>Diptera</taxon>
        <taxon>Brachycera</taxon>
        <taxon>Muscomorpha</taxon>
        <taxon>Hippoboscoidea</taxon>
        <taxon>Glossinidae</taxon>
        <taxon>Glossina</taxon>
    </lineage>
</organism>
<evidence type="ECO:0000313" key="2">
    <source>
        <dbReference type="EnsemblMetazoa" id="GPPI042996-PA"/>
    </source>
</evidence>
<dbReference type="STRING" id="67801.A0A1B0BWV7"/>
<dbReference type="VEuPathDB" id="VectorBase:GPPI042996"/>
<keyword evidence="3" id="KW-1185">Reference proteome</keyword>
<evidence type="ECO:0000313" key="3">
    <source>
        <dbReference type="Proteomes" id="UP000092460"/>
    </source>
</evidence>
<name>A0A1B0BWV7_9MUSC</name>
<evidence type="ECO:0000256" key="1">
    <source>
        <dbReference type="SAM" id="Coils"/>
    </source>
</evidence>
<dbReference type="Proteomes" id="UP000092460">
    <property type="component" value="Unassembled WGS sequence"/>
</dbReference>
<proteinExistence type="predicted"/>
<feature type="coiled-coil region" evidence="1">
    <location>
        <begin position="86"/>
        <end position="158"/>
    </location>
</feature>
<dbReference type="AlphaFoldDB" id="A0A1B0BWV7"/>